<dbReference type="GO" id="GO:0015188">
    <property type="term" value="F:L-isoleucine transmembrane transporter activity"/>
    <property type="evidence" value="ECO:0007669"/>
    <property type="project" value="TreeGrafter"/>
</dbReference>
<comment type="similarity">
    <text evidence="2 9">Belongs to the branched chain amino acid transporter family.</text>
</comment>
<evidence type="ECO:0000256" key="3">
    <source>
        <dbReference type="ARBA" id="ARBA00022448"/>
    </source>
</evidence>
<comment type="function">
    <text evidence="9">Component of the transport system for branched-chain amino acids.</text>
</comment>
<feature type="transmembrane region" description="Helical" evidence="9">
    <location>
        <begin position="118"/>
        <end position="139"/>
    </location>
</feature>
<evidence type="ECO:0000256" key="9">
    <source>
        <dbReference type="RuleBase" id="RU362122"/>
    </source>
</evidence>
<gene>
    <name evidence="10" type="primary">brnQ</name>
    <name evidence="10" type="ORF">ERS852407_06012</name>
</gene>
<dbReference type="GO" id="GO:0005886">
    <property type="term" value="C:plasma membrane"/>
    <property type="evidence" value="ECO:0007669"/>
    <property type="project" value="UniProtKB-SubCell"/>
</dbReference>
<evidence type="ECO:0000256" key="4">
    <source>
        <dbReference type="ARBA" id="ARBA00022475"/>
    </source>
</evidence>
<organism evidence="10 11">
    <name type="scientific">Hungatella hathewayi</name>
    <dbReference type="NCBI Taxonomy" id="154046"/>
    <lineage>
        <taxon>Bacteria</taxon>
        <taxon>Bacillati</taxon>
        <taxon>Bacillota</taxon>
        <taxon>Clostridia</taxon>
        <taxon>Lachnospirales</taxon>
        <taxon>Lachnospiraceae</taxon>
        <taxon>Hungatella</taxon>
    </lineage>
</organism>
<feature type="transmembrane region" description="Helical" evidence="9">
    <location>
        <begin position="9"/>
        <end position="28"/>
    </location>
</feature>
<evidence type="ECO:0000256" key="2">
    <source>
        <dbReference type="ARBA" id="ARBA00008540"/>
    </source>
</evidence>
<feature type="transmembrane region" description="Helical" evidence="9">
    <location>
        <begin position="151"/>
        <end position="172"/>
    </location>
</feature>
<evidence type="ECO:0000256" key="5">
    <source>
        <dbReference type="ARBA" id="ARBA00022692"/>
    </source>
</evidence>
<comment type="subcellular location">
    <subcellularLocation>
        <location evidence="1 9">Cell membrane</location>
        <topology evidence="1 9">Multi-pass membrane protein</topology>
    </subcellularLocation>
</comment>
<feature type="transmembrane region" description="Helical" evidence="9">
    <location>
        <begin position="192"/>
        <end position="214"/>
    </location>
</feature>
<dbReference type="Proteomes" id="UP000095651">
    <property type="component" value="Unassembled WGS sequence"/>
</dbReference>
<reference evidence="10 11" key="1">
    <citation type="submission" date="2015-09" db="EMBL/GenBank/DDBJ databases">
        <authorList>
            <consortium name="Pathogen Informatics"/>
        </authorList>
    </citation>
    <scope>NUCLEOTIDE SEQUENCE [LARGE SCALE GENOMIC DNA]</scope>
    <source>
        <strain evidence="10 11">2789STDY5608850</strain>
    </source>
</reference>
<evidence type="ECO:0000313" key="11">
    <source>
        <dbReference type="Proteomes" id="UP000095651"/>
    </source>
</evidence>
<keyword evidence="4" id="KW-1003">Cell membrane</keyword>
<protein>
    <recommendedName>
        <fullName evidence="9">Branched-chain amino acid transport system carrier protein</fullName>
    </recommendedName>
</protein>
<dbReference type="GO" id="GO:0015818">
    <property type="term" value="P:isoleucine transport"/>
    <property type="evidence" value="ECO:0007669"/>
    <property type="project" value="TreeGrafter"/>
</dbReference>
<dbReference type="RefSeq" id="WP_055660824.1">
    <property type="nucleotide sequence ID" value="NZ_CABIXC010000034.1"/>
</dbReference>
<evidence type="ECO:0000313" key="10">
    <source>
        <dbReference type="EMBL" id="CUP46286.1"/>
    </source>
</evidence>
<dbReference type="GO" id="GO:0015190">
    <property type="term" value="F:L-leucine transmembrane transporter activity"/>
    <property type="evidence" value="ECO:0007669"/>
    <property type="project" value="TreeGrafter"/>
</dbReference>
<keyword evidence="6 9" id="KW-0029">Amino-acid transport</keyword>
<keyword evidence="7 9" id="KW-1133">Transmembrane helix</keyword>
<dbReference type="NCBIfam" id="TIGR00796">
    <property type="entry name" value="livcs"/>
    <property type="match status" value="1"/>
</dbReference>
<evidence type="ECO:0000256" key="1">
    <source>
        <dbReference type="ARBA" id="ARBA00004651"/>
    </source>
</evidence>
<feature type="transmembrane region" description="Helical" evidence="9">
    <location>
        <begin position="75"/>
        <end position="98"/>
    </location>
</feature>
<name>A0A174NF07_9FIRM</name>
<feature type="transmembrane region" description="Helical" evidence="9">
    <location>
        <begin position="234"/>
        <end position="260"/>
    </location>
</feature>
<feature type="transmembrane region" description="Helical" evidence="9">
    <location>
        <begin position="372"/>
        <end position="393"/>
    </location>
</feature>
<dbReference type="Pfam" id="PF05525">
    <property type="entry name" value="Branch_AA_trans"/>
    <property type="match status" value="1"/>
</dbReference>
<keyword evidence="3 9" id="KW-0813">Transport</keyword>
<feature type="transmembrane region" description="Helical" evidence="9">
    <location>
        <begin position="341"/>
        <end position="363"/>
    </location>
</feature>
<keyword evidence="8 9" id="KW-0472">Membrane</keyword>
<keyword evidence="5 9" id="KW-0812">Transmembrane</keyword>
<dbReference type="AlphaFoldDB" id="A0A174NF07"/>
<proteinExistence type="inferred from homology"/>
<dbReference type="GO" id="GO:0005304">
    <property type="term" value="F:L-valine transmembrane transporter activity"/>
    <property type="evidence" value="ECO:0007669"/>
    <property type="project" value="TreeGrafter"/>
</dbReference>
<dbReference type="Gene3D" id="1.20.1740.10">
    <property type="entry name" value="Amino acid/polyamine transporter I"/>
    <property type="match status" value="1"/>
</dbReference>
<evidence type="ECO:0000256" key="8">
    <source>
        <dbReference type="ARBA" id="ARBA00023136"/>
    </source>
</evidence>
<sequence length="449" mass="47866">MERLSKRNLCLVGLTLFSMFFGAGNLIFPPFLGAMAGTNTWTAMVGFAVTAIGFPILGVIAVAKAGGLTSLAGRVHPAFAAVFTLLIYLSIGPCLAIPRTASTSFEMAVIPFLDGRIPAGTAQLLYSCLFFTIAFLVALKPDKLTDRLGKVLTPCLLTLIAILFIGCILKPASGYGGTSETYQNHPFVKGFLEGYLTMDTIAALNFGIIISLNIRALGLKSESSIIKETIRAGVIAGGILLLVYAALAHIGAVTGGAFGYSENGAQTLNQMVRFLFGRAGLIMLAAIFFIACLNTCIGLISCCSRYFCTILPRIGYRAWAFVFVAVSLIIANAGLNRILEISVPVLNAIYPAAIVLILLSFFFRDGKRWQPVYVCSIALTGVTSIAMSLYQIGITPLGRVLNRLPLHSLNLEWISPAVAGIVIGIVVCARRGKRSDPGSLAERKPRNPG</sequence>
<evidence type="ECO:0000256" key="7">
    <source>
        <dbReference type="ARBA" id="ARBA00022989"/>
    </source>
</evidence>
<accession>A0A174NF07</accession>
<dbReference type="PANTHER" id="PTHR30588:SF0">
    <property type="entry name" value="BRANCHED-CHAIN AMINO ACID PERMEASE BRNQ"/>
    <property type="match status" value="1"/>
</dbReference>
<dbReference type="EMBL" id="CYZE01000034">
    <property type="protein sequence ID" value="CUP46286.1"/>
    <property type="molecule type" value="Genomic_DNA"/>
</dbReference>
<feature type="transmembrane region" description="Helical" evidence="9">
    <location>
        <begin position="413"/>
        <end position="429"/>
    </location>
</feature>
<feature type="transmembrane region" description="Helical" evidence="9">
    <location>
        <begin position="40"/>
        <end position="63"/>
    </location>
</feature>
<evidence type="ECO:0000256" key="6">
    <source>
        <dbReference type="ARBA" id="ARBA00022970"/>
    </source>
</evidence>
<dbReference type="InterPro" id="IPR004685">
    <property type="entry name" value="Brnchd-chn_aa_trnsp_Livcs"/>
</dbReference>
<feature type="transmembrane region" description="Helical" evidence="9">
    <location>
        <begin position="280"/>
        <end position="302"/>
    </location>
</feature>
<feature type="transmembrane region" description="Helical" evidence="9">
    <location>
        <begin position="314"/>
        <end position="335"/>
    </location>
</feature>
<dbReference type="PANTHER" id="PTHR30588">
    <property type="entry name" value="BRANCHED-CHAIN AMINO ACID TRANSPORT SYSTEM 2 CARRIER PROTEIN"/>
    <property type="match status" value="1"/>
</dbReference>
<dbReference type="GO" id="GO:0015820">
    <property type="term" value="P:L-leucine transport"/>
    <property type="evidence" value="ECO:0007669"/>
    <property type="project" value="TreeGrafter"/>
</dbReference>